<feature type="compositionally biased region" description="Basic residues" evidence="1">
    <location>
        <begin position="151"/>
        <end position="162"/>
    </location>
</feature>
<gene>
    <name evidence="2" type="ORF">RDWZM_006600</name>
</gene>
<feature type="region of interest" description="Disordered" evidence="1">
    <location>
        <begin position="150"/>
        <end position="173"/>
    </location>
</feature>
<feature type="compositionally biased region" description="Low complexity" evidence="1">
    <location>
        <begin position="335"/>
        <end position="355"/>
    </location>
</feature>
<evidence type="ECO:0000256" key="1">
    <source>
        <dbReference type="SAM" id="MobiDB-lite"/>
    </source>
</evidence>
<feature type="region of interest" description="Disordered" evidence="1">
    <location>
        <begin position="290"/>
        <end position="357"/>
    </location>
</feature>
<feature type="compositionally biased region" description="Polar residues" evidence="1">
    <location>
        <begin position="319"/>
        <end position="334"/>
    </location>
</feature>
<evidence type="ECO:0000313" key="2">
    <source>
        <dbReference type="EMBL" id="KAJ6220788.1"/>
    </source>
</evidence>
<feature type="region of interest" description="Disordered" evidence="1">
    <location>
        <begin position="194"/>
        <end position="221"/>
    </location>
</feature>
<dbReference type="AlphaFoldDB" id="A0A9Q0M6G8"/>
<name>A0A9Q0M6G8_BLOTA</name>
<feature type="compositionally biased region" description="Low complexity" evidence="1">
    <location>
        <begin position="202"/>
        <end position="220"/>
    </location>
</feature>
<feature type="compositionally biased region" description="Polar residues" evidence="1">
    <location>
        <begin position="163"/>
        <end position="173"/>
    </location>
</feature>
<dbReference type="Proteomes" id="UP001142055">
    <property type="component" value="Chromosome 2"/>
</dbReference>
<evidence type="ECO:0000313" key="3">
    <source>
        <dbReference type="Proteomes" id="UP001142055"/>
    </source>
</evidence>
<comment type="caution">
    <text evidence="2">The sequence shown here is derived from an EMBL/GenBank/DDBJ whole genome shotgun (WGS) entry which is preliminary data.</text>
</comment>
<reference evidence="2" key="1">
    <citation type="submission" date="2022-12" db="EMBL/GenBank/DDBJ databases">
        <title>Genome assemblies of Blomia tropicalis.</title>
        <authorList>
            <person name="Cui Y."/>
        </authorList>
    </citation>
    <scope>NUCLEOTIDE SEQUENCE</scope>
    <source>
        <tissue evidence="2">Adult mites</tissue>
    </source>
</reference>
<dbReference type="EMBL" id="JAPWDV010000002">
    <property type="protein sequence ID" value="KAJ6220788.1"/>
    <property type="molecule type" value="Genomic_DNA"/>
</dbReference>
<feature type="region of interest" description="Disordered" evidence="1">
    <location>
        <begin position="373"/>
        <end position="407"/>
    </location>
</feature>
<sequence length="428" mass="46430">MTTIPFLTSNQVSGFLSEQNHSHHVMWSHTNFVPGVTSGDSGTPELHELTSTDLSKFLEEDLESNGATNAFCDLDSILDDLHAADTHLLLTNPEKLLNVNTNSNVGSGDTLQLVAMSPNSGLGLTELSPTNTNSPGMGQQLLPTLLQSSIGHHHHHHHHHHQQSSSPTNGAGTLISSTIDFGCDLNGSNGTNSGSVIFTQTNGNNSNSPNGSNNNSNNSNRFDEIASGITLISNGDAPPSSPTTANTIIHHHHHHVNPNHQSTDSVSKSTLLVNRTPNMMNQFVAVRNGALRPNTNNNNNSNNQRLHLHQQQQRHNTNPSDQTNKSQLHSLRAQTVTPTPQPDSTTPSPSNSVSVKPQTGSILQNALLATQMPTTGHKSKPQPPPTQQSTNIHHHHHHHQQQQQQRSSMFINEQISNQTDTSLHDMKN</sequence>
<protein>
    <submittedName>
        <fullName evidence="2">Uncharacterized protein</fullName>
    </submittedName>
</protein>
<accession>A0A9Q0M6G8</accession>
<organism evidence="2 3">
    <name type="scientific">Blomia tropicalis</name>
    <name type="common">Mite</name>
    <dbReference type="NCBI Taxonomy" id="40697"/>
    <lineage>
        <taxon>Eukaryota</taxon>
        <taxon>Metazoa</taxon>
        <taxon>Ecdysozoa</taxon>
        <taxon>Arthropoda</taxon>
        <taxon>Chelicerata</taxon>
        <taxon>Arachnida</taxon>
        <taxon>Acari</taxon>
        <taxon>Acariformes</taxon>
        <taxon>Sarcoptiformes</taxon>
        <taxon>Astigmata</taxon>
        <taxon>Glycyphagoidea</taxon>
        <taxon>Echimyopodidae</taxon>
        <taxon>Blomia</taxon>
    </lineage>
</organism>
<feature type="compositionally biased region" description="Low complexity" evidence="1">
    <location>
        <begin position="294"/>
        <end position="318"/>
    </location>
</feature>
<keyword evidence="3" id="KW-1185">Reference proteome</keyword>
<proteinExistence type="predicted"/>